<feature type="compositionally biased region" description="Low complexity" evidence="1">
    <location>
        <begin position="114"/>
        <end position="129"/>
    </location>
</feature>
<proteinExistence type="predicted"/>
<sequence>MKENQVDATSMDAKLRERLLLARAVPGDRLILADATLLAALDGGRALTPAERAALQQSPLTLRRFKQLALERRASAMGAPAGNRPTAGKHAMVEPRGMVEQHAMAGASATTDEPAGGTTPGGWPAPAAANDASWRGSGGMLRAAAGVAALEHMSTDDQYWTLHFLPNGAGQGWQVVLKLAAEAPFAPQLLRERPLLRVLDGAGAIVLQGVLDADGECECAWPFAAAPAPHFHQHGAGFVVEPAAP</sequence>
<evidence type="ECO:0000256" key="1">
    <source>
        <dbReference type="SAM" id="MobiDB-lite"/>
    </source>
</evidence>
<evidence type="ECO:0000313" key="2">
    <source>
        <dbReference type="EMBL" id="SFM74521.1"/>
    </source>
</evidence>
<evidence type="ECO:0000313" key="3">
    <source>
        <dbReference type="Proteomes" id="UP000199470"/>
    </source>
</evidence>
<dbReference type="STRING" id="758825.SAMN02982985_05170"/>
<dbReference type="Proteomes" id="UP000199470">
    <property type="component" value="Unassembled WGS sequence"/>
</dbReference>
<organism evidence="2 3">
    <name type="scientific">Rugamonas rubra</name>
    <dbReference type="NCBI Taxonomy" id="758825"/>
    <lineage>
        <taxon>Bacteria</taxon>
        <taxon>Pseudomonadati</taxon>
        <taxon>Pseudomonadota</taxon>
        <taxon>Betaproteobacteria</taxon>
        <taxon>Burkholderiales</taxon>
        <taxon>Oxalobacteraceae</taxon>
        <taxon>Telluria group</taxon>
        <taxon>Rugamonas</taxon>
    </lineage>
</organism>
<accession>A0A1I4TD10</accession>
<protein>
    <submittedName>
        <fullName evidence="2">Uncharacterized protein</fullName>
    </submittedName>
</protein>
<dbReference type="EMBL" id="FOTW01000030">
    <property type="protein sequence ID" value="SFM74521.1"/>
    <property type="molecule type" value="Genomic_DNA"/>
</dbReference>
<dbReference type="OrthoDB" id="8708708at2"/>
<gene>
    <name evidence="2" type="ORF">SAMN02982985_05170</name>
</gene>
<feature type="region of interest" description="Disordered" evidence="1">
    <location>
        <begin position="102"/>
        <end position="129"/>
    </location>
</feature>
<keyword evidence="3" id="KW-1185">Reference proteome</keyword>
<reference evidence="2 3" key="1">
    <citation type="submission" date="2016-10" db="EMBL/GenBank/DDBJ databases">
        <authorList>
            <person name="de Groot N.N."/>
        </authorList>
    </citation>
    <scope>NUCLEOTIDE SEQUENCE [LARGE SCALE GENOMIC DNA]</scope>
    <source>
        <strain evidence="2 3">ATCC 43154</strain>
    </source>
</reference>
<dbReference type="RefSeq" id="WP_093390572.1">
    <property type="nucleotide sequence ID" value="NZ_FOTW01000030.1"/>
</dbReference>
<dbReference type="AlphaFoldDB" id="A0A1I4TD10"/>
<name>A0A1I4TD10_9BURK</name>